<keyword evidence="8" id="KW-1185">Reference proteome</keyword>
<evidence type="ECO:0000313" key="8">
    <source>
        <dbReference type="Proteomes" id="UP000053328"/>
    </source>
</evidence>
<dbReference type="Pfam" id="PF09924">
    <property type="entry name" value="LPG_synthase_C"/>
    <property type="match status" value="1"/>
</dbReference>
<dbReference type="GO" id="GO:0055091">
    <property type="term" value="P:phospholipid homeostasis"/>
    <property type="evidence" value="ECO:0007669"/>
    <property type="project" value="TreeGrafter"/>
</dbReference>
<dbReference type="AlphaFoldDB" id="A0A0D2BK65"/>
<reference evidence="7 8" key="1">
    <citation type="submission" date="2015-01" db="EMBL/GenBank/DDBJ databases">
        <title>The Genome Sequence of Exophiala spinifera CBS89968.</title>
        <authorList>
            <consortium name="The Broad Institute Genomics Platform"/>
            <person name="Cuomo C."/>
            <person name="de Hoog S."/>
            <person name="Gorbushina A."/>
            <person name="Stielow B."/>
            <person name="Teixiera M."/>
            <person name="Abouelleil A."/>
            <person name="Chapman S.B."/>
            <person name="Priest M."/>
            <person name="Young S.K."/>
            <person name="Wortman J."/>
            <person name="Nusbaum C."/>
            <person name="Birren B."/>
        </authorList>
    </citation>
    <scope>NUCLEOTIDE SEQUENCE [LARGE SCALE GENOMIC DNA]</scope>
    <source>
        <strain evidence="7 8">CBS 89968</strain>
    </source>
</reference>
<name>A0A0D2BK65_9EURO</name>
<dbReference type="EMBL" id="KN847493">
    <property type="protein sequence ID" value="KIW18960.1"/>
    <property type="molecule type" value="Genomic_DNA"/>
</dbReference>
<accession>A0A0D2BK65</accession>
<keyword evidence="3" id="KW-0812">Transmembrane</keyword>
<dbReference type="InterPro" id="IPR051211">
    <property type="entry name" value="PG_lysyltransferase"/>
</dbReference>
<feature type="domain" description="Phosphatidylglycerol lysyltransferase C-terminal" evidence="6">
    <location>
        <begin position="136"/>
        <end position="425"/>
    </location>
</feature>
<dbReference type="PANTHER" id="PTHR34697:SF2">
    <property type="entry name" value="PHOSPHATIDYLGLYCEROL LYSYLTRANSFERASE"/>
    <property type="match status" value="1"/>
</dbReference>
<dbReference type="VEuPathDB" id="FungiDB:PV08_03249"/>
<comment type="subcellular location">
    <subcellularLocation>
        <location evidence="1">Cell membrane</location>
        <topology evidence="1">Multi-pass membrane protein</topology>
    </subcellularLocation>
</comment>
<dbReference type="GO" id="GO:0005886">
    <property type="term" value="C:plasma membrane"/>
    <property type="evidence" value="ECO:0007669"/>
    <property type="project" value="UniProtKB-SubCell"/>
</dbReference>
<dbReference type="GO" id="GO:0016755">
    <property type="term" value="F:aminoacyltransferase activity"/>
    <property type="evidence" value="ECO:0007669"/>
    <property type="project" value="TreeGrafter"/>
</dbReference>
<evidence type="ECO:0000256" key="2">
    <source>
        <dbReference type="ARBA" id="ARBA00022475"/>
    </source>
</evidence>
<dbReference type="PANTHER" id="PTHR34697">
    <property type="entry name" value="PHOSPHATIDYLGLYCEROL LYSYLTRANSFERASE"/>
    <property type="match status" value="1"/>
</dbReference>
<dbReference type="OrthoDB" id="5421852at2759"/>
<sequence>MQPCDTPPSPAGHSPRGKKTLLSESLGTQMTASLISGGKDMEVLDIAQRLKHLQAQSQSSPVYVTTQEMTNDILDRTGPETMIAATIKANISQSSQAADGTASNSTTKRPKDINTFTLYDFAAISALGSLVEKYGRVSHMGVLDPSYSFFLSKDLQSALYYKVLNNIAVIGGDPLCSESQYDNLLLEFRRLRKRRGWGVTFLGTTDNFLPYAAQKKWVTMRFGTERVLNPLDNPILQEKEGKRVISQNRQLLDPSRGGVSVHVYIPSQQGRDETLEQKLRHVYDSWRDSRNHSSRPQAYMTVFDPFAIPPLMTYIYTTGRDGQCNGFAALRKIGANKGYHIDPYCALPTAPKGITDLLVFSAMSLLQQAGIGYLSFGFEPARELGEITALSRPTTAVTRSCYRRAFRHLPIGGKQAYHDKFRPDANLDSGLYIIYPEGAPSIQHALATLHIANIKVRGILRAELFGALPKVPKVKQSTKTNEGAENQKEHSA</sequence>
<dbReference type="RefSeq" id="XP_016239176.1">
    <property type="nucleotide sequence ID" value="XM_016377606.1"/>
</dbReference>
<dbReference type="GeneID" id="27330332"/>
<evidence type="ECO:0000313" key="7">
    <source>
        <dbReference type="EMBL" id="KIW18960.1"/>
    </source>
</evidence>
<dbReference type="InterPro" id="IPR024320">
    <property type="entry name" value="LPG_synthase_C"/>
</dbReference>
<dbReference type="STRING" id="91928.A0A0D2BK65"/>
<keyword evidence="4" id="KW-1133">Transmembrane helix</keyword>
<dbReference type="HOGENOM" id="CLU_032338_1_0_1"/>
<keyword evidence="2" id="KW-1003">Cell membrane</keyword>
<protein>
    <recommendedName>
        <fullName evidence="6">Phosphatidylglycerol lysyltransferase C-terminal domain-containing protein</fullName>
    </recommendedName>
</protein>
<keyword evidence="5" id="KW-0472">Membrane</keyword>
<dbReference type="Proteomes" id="UP000053328">
    <property type="component" value="Unassembled WGS sequence"/>
</dbReference>
<evidence type="ECO:0000256" key="1">
    <source>
        <dbReference type="ARBA" id="ARBA00004651"/>
    </source>
</evidence>
<gene>
    <name evidence="7" type="ORF">PV08_03249</name>
</gene>
<evidence type="ECO:0000256" key="5">
    <source>
        <dbReference type="ARBA" id="ARBA00023136"/>
    </source>
</evidence>
<evidence type="ECO:0000256" key="4">
    <source>
        <dbReference type="ARBA" id="ARBA00022989"/>
    </source>
</evidence>
<proteinExistence type="predicted"/>
<organism evidence="7 8">
    <name type="scientific">Exophiala spinifera</name>
    <dbReference type="NCBI Taxonomy" id="91928"/>
    <lineage>
        <taxon>Eukaryota</taxon>
        <taxon>Fungi</taxon>
        <taxon>Dikarya</taxon>
        <taxon>Ascomycota</taxon>
        <taxon>Pezizomycotina</taxon>
        <taxon>Eurotiomycetes</taxon>
        <taxon>Chaetothyriomycetidae</taxon>
        <taxon>Chaetothyriales</taxon>
        <taxon>Herpotrichiellaceae</taxon>
        <taxon>Exophiala</taxon>
    </lineage>
</organism>
<evidence type="ECO:0000259" key="6">
    <source>
        <dbReference type="Pfam" id="PF09924"/>
    </source>
</evidence>
<evidence type="ECO:0000256" key="3">
    <source>
        <dbReference type="ARBA" id="ARBA00022692"/>
    </source>
</evidence>